<evidence type="ECO:0000313" key="8">
    <source>
        <dbReference type="Proteomes" id="UP001497472"/>
    </source>
</evidence>
<gene>
    <name evidence="7" type="ORF">LNINA_LOCUS3596</name>
</gene>
<dbReference type="PANTHER" id="PTHR12760">
    <property type="entry name" value="TETRATRICOPEPTIDE REPEAT PROTEIN"/>
    <property type="match status" value="1"/>
</dbReference>
<keyword evidence="8" id="KW-1185">Reference proteome</keyword>
<comment type="function">
    <text evidence="5">Part of the endoplasmic reticulum membrane protein complex (EMC) that enables the energy-independent insertion into endoplasmic reticulum membranes of newly synthesized membrane proteins.</text>
</comment>
<evidence type="ECO:0000259" key="6">
    <source>
        <dbReference type="Pfam" id="PF22890"/>
    </source>
</evidence>
<keyword evidence="5" id="KW-0472">Membrane</keyword>
<dbReference type="InterPro" id="IPR019734">
    <property type="entry name" value="TPR_rpt"/>
</dbReference>
<comment type="similarity">
    <text evidence="1 5">Belongs to the EMC2 family.</text>
</comment>
<dbReference type="Gene3D" id="1.25.40.10">
    <property type="entry name" value="Tetratricopeptide repeat domain"/>
    <property type="match status" value="1"/>
</dbReference>
<dbReference type="InterPro" id="IPR055217">
    <property type="entry name" value="TPR_EMC2"/>
</dbReference>
<dbReference type="EMBL" id="CAVLEF010000005">
    <property type="protein sequence ID" value="CAK1543801.1"/>
    <property type="molecule type" value="Genomic_DNA"/>
</dbReference>
<evidence type="ECO:0000256" key="1">
    <source>
        <dbReference type="ARBA" id="ARBA00010361"/>
    </source>
</evidence>
<keyword evidence="5" id="KW-0256">Endoplasmic reticulum</keyword>
<evidence type="ECO:0000256" key="3">
    <source>
        <dbReference type="ARBA" id="ARBA00022803"/>
    </source>
</evidence>
<dbReference type="PROSITE" id="PS50005">
    <property type="entry name" value="TPR"/>
    <property type="match status" value="1"/>
</dbReference>
<dbReference type="GO" id="GO:0072546">
    <property type="term" value="C:EMC complex"/>
    <property type="evidence" value="ECO:0007669"/>
    <property type="project" value="UniProtKB-UniRule"/>
</dbReference>
<keyword evidence="3 4" id="KW-0802">TPR repeat</keyword>
<evidence type="ECO:0000256" key="4">
    <source>
        <dbReference type="PROSITE-ProRule" id="PRU00339"/>
    </source>
</evidence>
<feature type="domain" description="EMC2 TPR-like" evidence="6">
    <location>
        <begin position="78"/>
        <end position="202"/>
    </location>
</feature>
<comment type="subcellular location">
    <subcellularLocation>
        <location evidence="5">Endoplasmic reticulum membrane</location>
        <topology evidence="5">Peripheral membrane protein</topology>
        <orientation evidence="5">Cytoplasmic side</orientation>
    </subcellularLocation>
</comment>
<reference evidence="7 8" key="1">
    <citation type="submission" date="2023-11" db="EMBL/GenBank/DDBJ databases">
        <authorList>
            <person name="Okamura Y."/>
        </authorList>
    </citation>
    <scope>NUCLEOTIDE SEQUENCE [LARGE SCALE GENOMIC DNA]</scope>
</reference>
<proteinExistence type="inferred from homology"/>
<dbReference type="Pfam" id="PF22890">
    <property type="entry name" value="TPR_EMC2"/>
    <property type="match status" value="1"/>
</dbReference>
<dbReference type="SUPFAM" id="SSF48452">
    <property type="entry name" value="TPR-like"/>
    <property type="match status" value="1"/>
</dbReference>
<feature type="repeat" description="TPR" evidence="4">
    <location>
        <begin position="159"/>
        <end position="192"/>
    </location>
</feature>
<evidence type="ECO:0000313" key="7">
    <source>
        <dbReference type="EMBL" id="CAK1543801.1"/>
    </source>
</evidence>
<dbReference type="SMART" id="SM00028">
    <property type="entry name" value="TPR"/>
    <property type="match status" value="3"/>
</dbReference>
<organism evidence="7 8">
    <name type="scientific">Leptosia nina</name>
    <dbReference type="NCBI Taxonomy" id="320188"/>
    <lineage>
        <taxon>Eukaryota</taxon>
        <taxon>Metazoa</taxon>
        <taxon>Ecdysozoa</taxon>
        <taxon>Arthropoda</taxon>
        <taxon>Hexapoda</taxon>
        <taxon>Insecta</taxon>
        <taxon>Pterygota</taxon>
        <taxon>Neoptera</taxon>
        <taxon>Endopterygota</taxon>
        <taxon>Lepidoptera</taxon>
        <taxon>Glossata</taxon>
        <taxon>Ditrysia</taxon>
        <taxon>Papilionoidea</taxon>
        <taxon>Pieridae</taxon>
        <taxon>Pierinae</taxon>
        <taxon>Leptosia</taxon>
    </lineage>
</organism>
<evidence type="ECO:0000256" key="2">
    <source>
        <dbReference type="ARBA" id="ARBA00022737"/>
    </source>
</evidence>
<comment type="caution">
    <text evidence="7">The sequence shown here is derived from an EMBL/GenBank/DDBJ whole genome shotgun (WGS) entry which is preliminary data.</text>
</comment>
<comment type="subunit">
    <text evidence="5">Component of the ER membrane protein complex (EMC).</text>
</comment>
<protein>
    <recommendedName>
        <fullName evidence="5">ER membrane protein complex subunit 2</fullName>
    </recommendedName>
</protein>
<accession>A0AAV1J5W4</accession>
<keyword evidence="2" id="KW-0677">Repeat</keyword>
<sequence length="295" mass="34070">MSDNDYSLASIGDLSEDEIFDLLRKWRESNERKSREINKIWTCRPDVVIENRPNEKYLIYEQIILATLDCNNSLGAIMVINTLDKQFPRSLRVMRYKAMVLESDGRYEDALQVLDEIIKVDETNAPARKRRVAVMKAQGLIGDAIKELVDYLKKYSADMEAWQELSELYLQIGEYSRAVYCVEELLLHQPHSHLLHQRVADIRYTMGGVENLELAKSYYCQALKLNANNMRALLGLILVTNNLLGHYKPTGCSKRKEAWKLSRWAQSEVTKKQREMRGADDNALTNMMLSLSISE</sequence>
<dbReference type="Proteomes" id="UP001497472">
    <property type="component" value="Unassembled WGS sequence"/>
</dbReference>
<dbReference type="Pfam" id="PF13181">
    <property type="entry name" value="TPR_8"/>
    <property type="match status" value="1"/>
</dbReference>
<evidence type="ECO:0000256" key="5">
    <source>
        <dbReference type="RuleBase" id="RU367091"/>
    </source>
</evidence>
<dbReference type="InterPro" id="IPR039856">
    <property type="entry name" value="EMC2-like"/>
</dbReference>
<dbReference type="AlphaFoldDB" id="A0AAV1J5W4"/>
<dbReference type="InterPro" id="IPR011990">
    <property type="entry name" value="TPR-like_helical_dom_sf"/>
</dbReference>
<name>A0AAV1J5W4_9NEOP</name>